<protein>
    <submittedName>
        <fullName evidence="6">Ankyrin repeat domain-containing protein</fullName>
    </submittedName>
    <submittedName>
        <fullName evidence="5">Ankyrin repeat protein</fullName>
    </submittedName>
</protein>
<comment type="caution">
    <text evidence="5">The sequence shown here is derived from an EMBL/GenBank/DDBJ whole genome shotgun (WGS) entry which is preliminary data.</text>
</comment>
<gene>
    <name evidence="6" type="ORF">HT99x_008010</name>
    <name evidence="5" type="ORF">HT99x_02117</name>
</gene>
<keyword evidence="7" id="KW-1185">Reference proteome</keyword>
<dbReference type="AlphaFoldDB" id="A0A0Q9YVD4"/>
<keyword evidence="2 3" id="KW-0040">ANK repeat</keyword>
<dbReference type="STRING" id="295108.HT99x_02117"/>
<accession>A0A0Q9YVD4</accession>
<dbReference type="EMBL" id="LKAJ02000001">
    <property type="protein sequence ID" value="MCS5711377.1"/>
    <property type="molecule type" value="Genomic_DNA"/>
</dbReference>
<proteinExistence type="predicted"/>
<evidence type="ECO:0000256" key="2">
    <source>
        <dbReference type="ARBA" id="ARBA00023043"/>
    </source>
</evidence>
<evidence type="ECO:0000256" key="3">
    <source>
        <dbReference type="PROSITE-ProRule" id="PRU00023"/>
    </source>
</evidence>
<dbReference type="OrthoDB" id="5649561at2"/>
<dbReference type="SMART" id="SM00248">
    <property type="entry name" value="ANK"/>
    <property type="match status" value="2"/>
</dbReference>
<dbReference type="PANTHER" id="PTHR24171">
    <property type="entry name" value="ANKYRIN REPEAT DOMAIN-CONTAINING PROTEIN 39-RELATED"/>
    <property type="match status" value="1"/>
</dbReference>
<dbReference type="Pfam" id="PF12796">
    <property type="entry name" value="Ank_2"/>
    <property type="match status" value="1"/>
</dbReference>
<dbReference type="SUPFAM" id="SSF48403">
    <property type="entry name" value="Ankyrin repeat"/>
    <property type="match status" value="1"/>
</dbReference>
<sequence>MPTDAKKHENTLKFFEIVQQPYSEENTAFLINLIHEGIDIDAQYGQVLLSEECAKWIEDHVTDEGALQIFQERTKNPYRQNSPLHYAVINGYNKIVQELLKNGANVNIQNMDGDTPLHWAAIRLESQIIKMLLNNGANIDTPNHEEKTPLFVGLCNIEALPEVHRRFEIYKDFLYLIIKKISAEKCFDQLLEDFCITLLNEDLKDDWKKDNKKRQAIAKKEGIDTPRNMFNRIDDSIYHRNDLYTIIKILERQYANAMALKKTDISPLLGGLLANITYPNSCSSSSSSSSPVADDDLLAHSISPLLISKKPSGKRQQRDDSDLVAALDDDNDDELTDRKLKTARIN</sequence>
<evidence type="ECO:0000313" key="7">
    <source>
        <dbReference type="Proteomes" id="UP000051497"/>
    </source>
</evidence>
<dbReference type="InterPro" id="IPR036770">
    <property type="entry name" value="Ankyrin_rpt-contain_sf"/>
</dbReference>
<feature type="region of interest" description="Disordered" evidence="4">
    <location>
        <begin position="308"/>
        <end position="328"/>
    </location>
</feature>
<keyword evidence="1" id="KW-0677">Repeat</keyword>
<evidence type="ECO:0000256" key="1">
    <source>
        <dbReference type="ARBA" id="ARBA00022737"/>
    </source>
</evidence>
<dbReference type="EMBL" id="LKAJ01000008">
    <property type="protein sequence ID" value="KRG20900.1"/>
    <property type="molecule type" value="Genomic_DNA"/>
</dbReference>
<dbReference type="PROSITE" id="PS50297">
    <property type="entry name" value="ANK_REP_REGION"/>
    <property type="match status" value="2"/>
</dbReference>
<dbReference type="RefSeq" id="WP_075066740.1">
    <property type="nucleotide sequence ID" value="NZ_LKAJ02000001.1"/>
</dbReference>
<dbReference type="Gene3D" id="1.25.40.20">
    <property type="entry name" value="Ankyrin repeat-containing domain"/>
    <property type="match status" value="1"/>
</dbReference>
<evidence type="ECO:0000256" key="4">
    <source>
        <dbReference type="SAM" id="MobiDB-lite"/>
    </source>
</evidence>
<dbReference type="PROSITE" id="PS50088">
    <property type="entry name" value="ANK_REPEAT"/>
    <property type="match status" value="2"/>
</dbReference>
<name>A0A0Q9YVD4_9GAMM</name>
<reference evidence="6" key="3">
    <citation type="submission" date="2021-06" db="EMBL/GenBank/DDBJ databases">
        <title>Genomic Description and Analysis of Intracellular Bacteria, Candidatus Berkiella cookevillensis and Candidatus Berkiella aquae.</title>
        <authorList>
            <person name="Kidane D.T."/>
            <person name="Mehari Y.T."/>
            <person name="Rice F.C."/>
            <person name="Arivett B.A."/>
            <person name="Farone A.L."/>
            <person name="Berk S.G."/>
            <person name="Farone M.B."/>
        </authorList>
    </citation>
    <scope>NUCLEOTIDE SEQUENCE</scope>
    <source>
        <strain evidence="6">HT99</strain>
    </source>
</reference>
<evidence type="ECO:0000313" key="6">
    <source>
        <dbReference type="EMBL" id="MCS5711377.1"/>
    </source>
</evidence>
<evidence type="ECO:0000313" key="5">
    <source>
        <dbReference type="EMBL" id="KRG20900.1"/>
    </source>
</evidence>
<organism evidence="5">
    <name type="scientific">Candidatus Berkiella aquae</name>
    <dbReference type="NCBI Taxonomy" id="295108"/>
    <lineage>
        <taxon>Bacteria</taxon>
        <taxon>Pseudomonadati</taxon>
        <taxon>Pseudomonadota</taxon>
        <taxon>Gammaproteobacteria</taxon>
        <taxon>Candidatus Berkiellales</taxon>
        <taxon>Candidatus Berkiellaceae</taxon>
        <taxon>Candidatus Berkiella</taxon>
    </lineage>
</organism>
<feature type="repeat" description="ANK" evidence="3">
    <location>
        <begin position="112"/>
        <end position="144"/>
    </location>
</feature>
<feature type="repeat" description="ANK" evidence="3">
    <location>
        <begin position="79"/>
        <end position="111"/>
    </location>
</feature>
<reference evidence="5" key="1">
    <citation type="submission" date="2015-09" db="EMBL/GenBank/DDBJ databases">
        <title>Draft Genome Sequences of Two Novel Amoeba-resistant Intranuclear Bacteria, Candidatus Berkiella cookevillensis and Candidatus Berkiella aquae.</title>
        <authorList>
            <person name="Mehari Y.T."/>
            <person name="Arivett B.A."/>
            <person name="Farone A.L."/>
            <person name="Gunderson J.H."/>
            <person name="Farone M.B."/>
        </authorList>
    </citation>
    <scope>NUCLEOTIDE SEQUENCE [LARGE SCALE GENOMIC DNA]</scope>
    <source>
        <strain evidence="5">HT99</strain>
    </source>
</reference>
<dbReference type="Proteomes" id="UP000051497">
    <property type="component" value="Unassembled WGS sequence"/>
</dbReference>
<reference evidence="6" key="2">
    <citation type="journal article" date="2016" name="Genome Announc.">
        <title>Draft Genome Sequences of Two Novel Amoeba-Resistant Intranuclear Bacteria, 'Candidatus Berkiella cookevillensis' and 'Candidatus Berkiella aquae'.</title>
        <authorList>
            <person name="Mehari Y.T."/>
            <person name="Arivett B.A."/>
            <person name="Farone A.L."/>
            <person name="Gunderson J.H."/>
            <person name="Farone M.B."/>
        </authorList>
    </citation>
    <scope>NUCLEOTIDE SEQUENCE</scope>
    <source>
        <strain evidence="6">HT99</strain>
    </source>
</reference>
<dbReference type="InterPro" id="IPR002110">
    <property type="entry name" value="Ankyrin_rpt"/>
</dbReference>